<evidence type="ECO:0000256" key="1">
    <source>
        <dbReference type="SAM" id="MobiDB-lite"/>
    </source>
</evidence>
<dbReference type="AlphaFoldDB" id="A0A3M7HJG0"/>
<name>A0A3M7HJG0_HORWE</name>
<dbReference type="EMBL" id="QWIS01000034">
    <property type="protein sequence ID" value="RMZ13531.1"/>
    <property type="molecule type" value="Genomic_DNA"/>
</dbReference>
<evidence type="ECO:0000313" key="3">
    <source>
        <dbReference type="EMBL" id="RMZ13531.1"/>
    </source>
</evidence>
<feature type="compositionally biased region" description="Basic and acidic residues" evidence="1">
    <location>
        <begin position="52"/>
        <end position="65"/>
    </location>
</feature>
<dbReference type="Proteomes" id="UP000280598">
    <property type="component" value="Unassembled WGS sequence"/>
</dbReference>
<gene>
    <name evidence="3" type="ORF">D0860_02507</name>
</gene>
<dbReference type="InterPro" id="IPR000795">
    <property type="entry name" value="T_Tr_GTP-bd_dom"/>
</dbReference>
<proteinExistence type="predicted"/>
<feature type="region of interest" description="Disordered" evidence="1">
    <location>
        <begin position="268"/>
        <end position="293"/>
    </location>
</feature>
<feature type="region of interest" description="Disordered" evidence="1">
    <location>
        <begin position="700"/>
        <end position="719"/>
    </location>
</feature>
<feature type="region of interest" description="Disordered" evidence="1">
    <location>
        <begin position="896"/>
        <end position="956"/>
    </location>
</feature>
<dbReference type="GO" id="GO:0005525">
    <property type="term" value="F:GTP binding"/>
    <property type="evidence" value="ECO:0007669"/>
    <property type="project" value="InterPro"/>
</dbReference>
<reference evidence="3 4" key="1">
    <citation type="journal article" date="2018" name="BMC Genomics">
        <title>Genomic evidence for intraspecific hybridization in a clonal and extremely halotolerant yeast.</title>
        <authorList>
            <person name="Gostincar C."/>
            <person name="Stajich J.E."/>
            <person name="Zupancic J."/>
            <person name="Zalar P."/>
            <person name="Gunde-Cimerman N."/>
        </authorList>
    </citation>
    <scope>NUCLEOTIDE SEQUENCE [LARGE SCALE GENOMIC DNA]</scope>
    <source>
        <strain evidence="3 4">EXF-562</strain>
    </source>
</reference>
<comment type="caution">
    <text evidence="3">The sequence shown here is derived from an EMBL/GenBank/DDBJ whole genome shotgun (WGS) entry which is preliminary data.</text>
</comment>
<dbReference type="VEuPathDB" id="FungiDB:BTJ68_00183"/>
<feature type="compositionally biased region" description="Low complexity" evidence="1">
    <location>
        <begin position="855"/>
        <end position="864"/>
    </location>
</feature>
<dbReference type="GO" id="GO:0003924">
    <property type="term" value="F:GTPase activity"/>
    <property type="evidence" value="ECO:0007669"/>
    <property type="project" value="InterPro"/>
</dbReference>
<evidence type="ECO:0000313" key="4">
    <source>
        <dbReference type="Proteomes" id="UP000280598"/>
    </source>
</evidence>
<dbReference type="PANTHER" id="PTHR43721">
    <property type="entry name" value="ELONGATION FACTOR TU-RELATED"/>
    <property type="match status" value="1"/>
</dbReference>
<feature type="region of interest" description="Disordered" evidence="1">
    <location>
        <begin position="617"/>
        <end position="653"/>
    </location>
</feature>
<feature type="compositionally biased region" description="Polar residues" evidence="1">
    <location>
        <begin position="105"/>
        <end position="125"/>
    </location>
</feature>
<protein>
    <recommendedName>
        <fullName evidence="2">Tr-type G domain-containing protein</fullName>
    </recommendedName>
</protein>
<organism evidence="3 4">
    <name type="scientific">Hortaea werneckii</name>
    <name type="common">Black yeast</name>
    <name type="synonym">Cladosporium werneckii</name>
    <dbReference type="NCBI Taxonomy" id="91943"/>
    <lineage>
        <taxon>Eukaryota</taxon>
        <taxon>Fungi</taxon>
        <taxon>Dikarya</taxon>
        <taxon>Ascomycota</taxon>
        <taxon>Pezizomycotina</taxon>
        <taxon>Dothideomycetes</taxon>
        <taxon>Dothideomycetidae</taxon>
        <taxon>Mycosphaerellales</taxon>
        <taxon>Teratosphaeriaceae</taxon>
        <taxon>Hortaea</taxon>
    </lineage>
</organism>
<evidence type="ECO:0000259" key="2">
    <source>
        <dbReference type="Pfam" id="PF00009"/>
    </source>
</evidence>
<dbReference type="PANTHER" id="PTHR43721:SF30">
    <property type="entry name" value="TR-TYPE G DOMAIN-CONTAINING PROTEIN"/>
    <property type="match status" value="1"/>
</dbReference>
<dbReference type="Pfam" id="PF00009">
    <property type="entry name" value="GTP_EFTU"/>
    <property type="match status" value="1"/>
</dbReference>
<sequence length="956" mass="103222">MASVFTYDPDPPRVASPWLQQDEKEDESATAPADAAETPQNTSKTPPKVTRLHAEPQEGPVEYKLHLLLRPRRKFRSTSTGNHVSGSRHAKFGSSHSGRAVPESNADQSSTIASGTPSPASTQQTRQHRLEQLTTQLLWRLQQSSPHHTSSASNIILPSLPEALPELPAPQQPAKLLHGLEESQGALYEIGVSDDGTLVGLAEDELQESLNNLRAMAACLGCTVEVLRREAVGECEWIEDITVGGQERRARKSGKLVVAEALIKPQLQTRSPSVETQNHHKLNEPSMPLPGDNTPATEQVRVTLTGPTMSGKSSLLGTLTTSTLDNGRGKSRLSMLKHRHEITSGITSSVTQEIVGYQDIQDGDMQVINYGTENVASWIDVHVAASGNRLVFVSDSAGHPRYRRTTVRGLVGWAPHWTLLCVPADDTEDAGRTGSTSASQRNLGPAVSDLDLSSAQLDLCLRLNLPLVVVITKLDLASRSGLKDSLTKILDALKAAGKKPAILVNPPGAVPEEELQVVRAAQVENAYHTSLPLLNDPLATVPIVLTSAVQGTGISNLHALLHELPLPQQGDATGNFTTVFHIEDVYSKPAEVEGLIISGRLRHGRVTVGDSVVLGPFSGAEQLEDSEDSDERPQRRRASSNHLPTSRSFPGALRDSHLSPRYFQLPSQEWRKVKVNSIRNLRLPVHALLPDQVGTISVVPEEDPNDGGSTSTKQKKPTVPPLHRIRKGMILAAVQPASTRSFVAEFQRQDLEALAIGNHVVVYIASVRASARVVSARTPDSAVRPTQGKPREDVSLISSRNAHGDPNGQSENHRDHNDDGDEDGGTPDPFAFEDLQAHLPAANGSPNPSSHVVASEGGSSLPSSSSLLVTFSFDSSKEFLLLGDPVLVMPGGGPGLYGGQERGEKGVAGLEGKVNGREGEKEKEKEQEKEKEKEQEKEQEKDRTKCPHSTVKEERN</sequence>
<dbReference type="SUPFAM" id="SSF52540">
    <property type="entry name" value="P-loop containing nucleoside triphosphate hydrolases"/>
    <property type="match status" value="1"/>
</dbReference>
<dbReference type="Gene3D" id="3.40.50.300">
    <property type="entry name" value="P-loop containing nucleotide triphosphate hydrolases"/>
    <property type="match status" value="1"/>
</dbReference>
<feature type="compositionally biased region" description="Basic residues" evidence="1">
    <location>
        <begin position="67"/>
        <end position="76"/>
    </location>
</feature>
<dbReference type="InterPro" id="IPR027417">
    <property type="entry name" value="P-loop_NTPase"/>
</dbReference>
<accession>A0A3M7HJG0</accession>
<feature type="region of interest" description="Disordered" evidence="1">
    <location>
        <begin position="774"/>
        <end position="864"/>
    </location>
</feature>
<feature type="compositionally biased region" description="Basic and acidic residues" evidence="1">
    <location>
        <begin position="914"/>
        <end position="956"/>
    </location>
</feature>
<feature type="domain" description="Tr-type G" evidence="2">
    <location>
        <begin position="301"/>
        <end position="563"/>
    </location>
</feature>
<dbReference type="InterPro" id="IPR050055">
    <property type="entry name" value="EF-Tu_GTPase"/>
</dbReference>
<dbReference type="GO" id="GO:0003746">
    <property type="term" value="F:translation elongation factor activity"/>
    <property type="evidence" value="ECO:0007669"/>
    <property type="project" value="TreeGrafter"/>
</dbReference>
<feature type="region of interest" description="Disordered" evidence="1">
    <location>
        <begin position="1"/>
        <end position="129"/>
    </location>
</feature>